<dbReference type="InterPro" id="IPR036188">
    <property type="entry name" value="FAD/NAD-bd_sf"/>
</dbReference>
<dbReference type="GO" id="GO:0016491">
    <property type="term" value="F:oxidoreductase activity"/>
    <property type="evidence" value="ECO:0007669"/>
    <property type="project" value="InterPro"/>
</dbReference>
<evidence type="ECO:0000313" key="2">
    <source>
        <dbReference type="EMBL" id="CAB4813638.1"/>
    </source>
</evidence>
<protein>
    <submittedName>
        <fullName evidence="2">Unannotated protein</fullName>
    </submittedName>
</protein>
<dbReference type="EMBL" id="CAFAAO010000027">
    <property type="protein sequence ID" value="CAB4813638.1"/>
    <property type="molecule type" value="Genomic_DNA"/>
</dbReference>
<dbReference type="PRINTS" id="PR00419">
    <property type="entry name" value="ADXRDTASE"/>
</dbReference>
<reference evidence="2" key="1">
    <citation type="submission" date="2020-05" db="EMBL/GenBank/DDBJ databases">
        <authorList>
            <person name="Chiriac C."/>
            <person name="Salcher M."/>
            <person name="Ghai R."/>
            <person name="Kavagutti S V."/>
        </authorList>
    </citation>
    <scope>NUCLEOTIDE SEQUENCE</scope>
</reference>
<evidence type="ECO:0000259" key="1">
    <source>
        <dbReference type="Pfam" id="PF01593"/>
    </source>
</evidence>
<name>A0A6J6Z3D0_9ZZZZ</name>
<dbReference type="InterPro" id="IPR050464">
    <property type="entry name" value="Zeta_carotene_desat/Oxidored"/>
</dbReference>
<dbReference type="NCBIfam" id="NF005560">
    <property type="entry name" value="PRK07233.1"/>
    <property type="match status" value="1"/>
</dbReference>
<dbReference type="InterPro" id="IPR002937">
    <property type="entry name" value="Amino_oxidase"/>
</dbReference>
<accession>A0A6J6Z3D0</accession>
<dbReference type="Pfam" id="PF01593">
    <property type="entry name" value="Amino_oxidase"/>
    <property type="match status" value="1"/>
</dbReference>
<dbReference type="AlphaFoldDB" id="A0A6J6Z3D0"/>
<proteinExistence type="predicted"/>
<dbReference type="Gene3D" id="3.50.50.60">
    <property type="entry name" value="FAD/NAD(P)-binding domain"/>
    <property type="match status" value="2"/>
</dbReference>
<dbReference type="PANTHER" id="PTHR42923:SF46">
    <property type="entry name" value="AMINE OXIDASE"/>
    <property type="match status" value="1"/>
</dbReference>
<dbReference type="SUPFAM" id="SSF51905">
    <property type="entry name" value="FAD/NAD(P)-binding domain"/>
    <property type="match status" value="1"/>
</dbReference>
<feature type="domain" description="Amine oxidase" evidence="1">
    <location>
        <begin position="23"/>
        <end position="415"/>
    </location>
</feature>
<sequence>MTAPDQSLSSDRRIAVLGAGPMGLAVAFQLARDGYEPVVFEADDRVGGMAAHFDFSGVFIERYYHFHCISDRAFLNLLDELGLANRLHWVKSKMGYWYLDQLQAWGNPVALLQFKGLSWVAKFRYALHVFLSTKRKNWRPLDRQDAVQWVKRWVGPQAYEVLWRKLFEYKFYEYTPNLSAAWIWSRVRRIGRSRYNLMHEKLGYLEGGSNTLLQALKADIEKHGGTFCLSTPIEKVLIEDGHIRGVKAGGQDHAFTRVISTIPLPYIARVMPDLPADILAQFQAKKNIAVVCVIVKLRRPFSSYFWVNTNDPEMDIPGFIEYSNLNPLGPPNSGQPAILYVPFYIPGEHPKYGEPDAVFLDKVRSYLKKIDPTLTDEDFLDLRASRYRFAQPICEPGYLDTLPPIALPVRGLWVADTSYYYPEDRGISESVDLGRKIARDAEAFKIAPVL</sequence>
<gene>
    <name evidence="2" type="ORF">UFOPK3037_01501</name>
</gene>
<dbReference type="PANTHER" id="PTHR42923">
    <property type="entry name" value="PROTOPORPHYRINOGEN OXIDASE"/>
    <property type="match status" value="1"/>
</dbReference>
<organism evidence="2">
    <name type="scientific">freshwater metagenome</name>
    <dbReference type="NCBI Taxonomy" id="449393"/>
    <lineage>
        <taxon>unclassified sequences</taxon>
        <taxon>metagenomes</taxon>
        <taxon>ecological metagenomes</taxon>
    </lineage>
</organism>